<name>A0A095SS11_9FLAO</name>
<dbReference type="EMBL" id="JRHH01000005">
    <property type="protein sequence ID" value="KGD67392.1"/>
    <property type="molecule type" value="Genomic_DNA"/>
</dbReference>
<dbReference type="Pfam" id="PF07883">
    <property type="entry name" value="Cupin_2"/>
    <property type="match status" value="1"/>
</dbReference>
<dbReference type="CDD" id="cd06989">
    <property type="entry name" value="cupin_DRT102"/>
    <property type="match status" value="1"/>
</dbReference>
<accession>A0A095SS11</accession>
<dbReference type="InterPro" id="IPR013096">
    <property type="entry name" value="Cupin_2"/>
</dbReference>
<feature type="domain" description="Cupin type-2" evidence="1">
    <location>
        <begin position="31"/>
        <end position="96"/>
    </location>
</feature>
<dbReference type="Proteomes" id="UP000029554">
    <property type="component" value="Unassembled WGS sequence"/>
</dbReference>
<dbReference type="SUPFAM" id="SSF51182">
    <property type="entry name" value="RmlC-like cupins"/>
    <property type="match status" value="1"/>
</dbReference>
<dbReference type="eggNOG" id="COG1917">
    <property type="taxonomic scope" value="Bacteria"/>
</dbReference>
<protein>
    <submittedName>
        <fullName evidence="2">Cupin</fullName>
    </submittedName>
</protein>
<reference evidence="2 3" key="1">
    <citation type="submission" date="2014-09" db="EMBL/GenBank/DDBJ databases">
        <title>Whole Genome Shotgun of Flavobacterium aquatile LMG 4008.</title>
        <authorList>
            <person name="Gale A.N."/>
            <person name="Pipes S.E."/>
            <person name="Newman J.D."/>
        </authorList>
    </citation>
    <scope>NUCLEOTIDE SEQUENCE [LARGE SCALE GENOMIC DNA]</scope>
    <source>
        <strain evidence="2 3">LMG 4008</strain>
    </source>
</reference>
<dbReference type="InterPro" id="IPR011051">
    <property type="entry name" value="RmlC_Cupin_sf"/>
</dbReference>
<evidence type="ECO:0000259" key="1">
    <source>
        <dbReference type="Pfam" id="PF07883"/>
    </source>
</evidence>
<dbReference type="STRING" id="1453498.LG45_14375"/>
<dbReference type="AlphaFoldDB" id="A0A095SS11"/>
<gene>
    <name evidence="2" type="ORF">LG45_14375</name>
</gene>
<sequence length="123" mass="13776">MVWNSFPAFPEKVKLAILVGNPSKTEPFIVRVKVPNGEKIMPHSHPEDRIYTVISGVFYIGIGTEFDETKLKVYAPGSVIILPGNTPHFHLAKSGEYVTQVYAIGPLGLDYLDKQFDPRFKSK</sequence>
<dbReference type="Gene3D" id="2.60.120.10">
    <property type="entry name" value="Jelly Rolls"/>
    <property type="match status" value="1"/>
</dbReference>
<dbReference type="InterPro" id="IPR014710">
    <property type="entry name" value="RmlC-like_jellyroll"/>
</dbReference>
<evidence type="ECO:0000313" key="2">
    <source>
        <dbReference type="EMBL" id="KGD67392.1"/>
    </source>
</evidence>
<keyword evidence="3" id="KW-1185">Reference proteome</keyword>
<comment type="caution">
    <text evidence="2">The sequence shown here is derived from an EMBL/GenBank/DDBJ whole genome shotgun (WGS) entry which is preliminary data.</text>
</comment>
<evidence type="ECO:0000313" key="3">
    <source>
        <dbReference type="Proteomes" id="UP000029554"/>
    </source>
</evidence>
<organism evidence="2 3">
    <name type="scientific">Flavobacterium aquatile LMG 4008 = ATCC 11947</name>
    <dbReference type="NCBI Taxonomy" id="1453498"/>
    <lineage>
        <taxon>Bacteria</taxon>
        <taxon>Pseudomonadati</taxon>
        <taxon>Bacteroidota</taxon>
        <taxon>Flavobacteriia</taxon>
        <taxon>Flavobacteriales</taxon>
        <taxon>Flavobacteriaceae</taxon>
        <taxon>Flavobacterium</taxon>
    </lineage>
</organism>
<proteinExistence type="predicted"/>